<keyword evidence="3 10" id="KW-0808">Transferase</keyword>
<dbReference type="AlphaFoldDB" id="A0A0K1SRI1"/>
<comment type="function">
    <text evidence="10">Prenyltransferase that catalyzes the transfer of the geranylgeranyl moiety of geranylgeranyl diphosphate (GGPP) to the C3 hydroxyl of sn-glycerol-1-phosphate (G1P). This reaction is the first ether-bond-formation step in the biosynthesis of archaeal membrane lipids.</text>
</comment>
<evidence type="ECO:0000313" key="11">
    <source>
        <dbReference type="EMBL" id="AKV75191.1"/>
    </source>
</evidence>
<dbReference type="PANTHER" id="PTHR40029:SF2">
    <property type="entry name" value="HEPTAPRENYLGLYCERYL PHOSPHATE SYNTHASE"/>
    <property type="match status" value="1"/>
</dbReference>
<comment type="caution">
    <text evidence="10">Lacks conserved residue(s) required for the propagation of feature annotation.</text>
</comment>
<comment type="cofactor">
    <cofactor evidence="10">
        <name>Mg(2+)</name>
        <dbReference type="ChEBI" id="CHEBI:18420"/>
    </cofactor>
</comment>
<keyword evidence="2 10" id="KW-0444">Lipid biosynthesis</keyword>
<dbReference type="NCBIfam" id="TIGR01768">
    <property type="entry name" value="GGGP-family"/>
    <property type="match status" value="1"/>
</dbReference>
<evidence type="ECO:0000256" key="6">
    <source>
        <dbReference type="ARBA" id="ARBA00023098"/>
    </source>
</evidence>
<dbReference type="PANTHER" id="PTHR40029">
    <property type="match status" value="1"/>
</dbReference>
<dbReference type="FunFam" id="3.20.20.390:FF:000001">
    <property type="entry name" value="Heptaprenylglyceryl phosphate synthase"/>
    <property type="match status" value="1"/>
</dbReference>
<evidence type="ECO:0000313" key="14">
    <source>
        <dbReference type="EMBL" id="AKV81924.1"/>
    </source>
</evidence>
<evidence type="ECO:0000313" key="12">
    <source>
        <dbReference type="EMBL" id="AKV77427.1"/>
    </source>
</evidence>
<evidence type="ECO:0000256" key="7">
    <source>
        <dbReference type="ARBA" id="ARBA00023209"/>
    </source>
</evidence>
<evidence type="ECO:0000313" key="18">
    <source>
        <dbReference type="Proteomes" id="UP000068832"/>
    </source>
</evidence>
<evidence type="ECO:0000256" key="2">
    <source>
        <dbReference type="ARBA" id="ARBA00022516"/>
    </source>
</evidence>
<dbReference type="SUPFAM" id="SSF51395">
    <property type="entry name" value="FMN-linked oxidoreductases"/>
    <property type="match status" value="1"/>
</dbReference>
<comment type="subcellular location">
    <subcellularLocation>
        <location evidence="10">Cytoplasm</location>
    </subcellularLocation>
</comment>
<dbReference type="Proteomes" id="UP000061362">
    <property type="component" value="Chromosome"/>
</dbReference>
<evidence type="ECO:0000256" key="10">
    <source>
        <dbReference type="HAMAP-Rule" id="MF_00112"/>
    </source>
</evidence>
<dbReference type="GO" id="GO:0046474">
    <property type="term" value="P:glycerophospholipid biosynthetic process"/>
    <property type="evidence" value="ECO:0007669"/>
    <property type="project" value="UniProtKB-UniRule"/>
</dbReference>
<dbReference type="Proteomes" id="UP000068832">
    <property type="component" value="Chromosome"/>
</dbReference>
<dbReference type="GO" id="GO:0005737">
    <property type="term" value="C:cytoplasm"/>
    <property type="evidence" value="ECO:0007669"/>
    <property type="project" value="UniProtKB-SubCell"/>
</dbReference>
<dbReference type="EMBL" id="CP012175">
    <property type="protein sequence ID" value="AKV81924.1"/>
    <property type="molecule type" value="Genomic_DNA"/>
</dbReference>
<dbReference type="CDD" id="cd02812">
    <property type="entry name" value="PcrB_like"/>
    <property type="match status" value="1"/>
</dbReference>
<keyword evidence="4 10" id="KW-0479">Metal-binding</keyword>
<keyword evidence="7 10" id="KW-0594">Phospholipid biosynthesis</keyword>
<evidence type="ECO:0000313" key="17">
    <source>
        <dbReference type="Proteomes" id="UP000062475"/>
    </source>
</evidence>
<evidence type="ECO:0000256" key="1">
    <source>
        <dbReference type="ARBA" id="ARBA00022490"/>
    </source>
</evidence>
<evidence type="ECO:0000256" key="9">
    <source>
        <dbReference type="ARBA" id="ARBA00047288"/>
    </source>
</evidence>
<proteinExistence type="inferred from homology"/>
<organism evidence="12 17">
    <name type="scientific">Metallosphaera sedula</name>
    <dbReference type="NCBI Taxonomy" id="43687"/>
    <lineage>
        <taxon>Archaea</taxon>
        <taxon>Thermoproteota</taxon>
        <taxon>Thermoprotei</taxon>
        <taxon>Sulfolobales</taxon>
        <taxon>Sulfolobaceae</taxon>
        <taxon>Metallosphaera</taxon>
    </lineage>
</organism>
<dbReference type="NCBIfam" id="NF003202">
    <property type="entry name" value="PRK04169.1-6"/>
    <property type="match status" value="1"/>
</dbReference>
<dbReference type="EMBL" id="CP012174">
    <property type="protein sequence ID" value="AKV79679.1"/>
    <property type="molecule type" value="Genomic_DNA"/>
</dbReference>
<comment type="pathway">
    <text evidence="10">Membrane lipid metabolism; glycerophospholipid metabolism.</text>
</comment>
<dbReference type="InterPro" id="IPR008205">
    <property type="entry name" value="GGGP_HepGP_synthase"/>
</dbReference>
<dbReference type="GO" id="GO:0120536">
    <property type="term" value="F:heptaprenylglyceryl phosphate synthase activity"/>
    <property type="evidence" value="ECO:0007669"/>
    <property type="project" value="UniProtKB-ARBA"/>
</dbReference>
<dbReference type="InterPro" id="IPR010946">
    <property type="entry name" value="GGGP_synth"/>
</dbReference>
<evidence type="ECO:0000256" key="4">
    <source>
        <dbReference type="ARBA" id="ARBA00022723"/>
    </source>
</evidence>
<evidence type="ECO:0000256" key="8">
    <source>
        <dbReference type="ARBA" id="ARBA00023264"/>
    </source>
</evidence>
<dbReference type="HAMAP" id="MF_00112">
    <property type="entry name" value="GGGP_HepGP_synthase"/>
    <property type="match status" value="1"/>
</dbReference>
<evidence type="ECO:0000313" key="16">
    <source>
        <dbReference type="Proteomes" id="UP000062398"/>
    </source>
</evidence>
<evidence type="ECO:0000256" key="5">
    <source>
        <dbReference type="ARBA" id="ARBA00022842"/>
    </source>
</evidence>
<comment type="similarity">
    <text evidence="10">Belongs to the GGGP/HepGP synthase family. Group II subfamily.</text>
</comment>
<evidence type="ECO:0000313" key="13">
    <source>
        <dbReference type="EMBL" id="AKV79679.1"/>
    </source>
</evidence>
<dbReference type="NCBIfam" id="NF003198">
    <property type="entry name" value="PRK04169.1-2"/>
    <property type="match status" value="1"/>
</dbReference>
<protein>
    <recommendedName>
        <fullName evidence="10">Geranylgeranylglyceryl phosphate synthase</fullName>
        <shortName evidence="10">GGGP synthase</shortName>
        <shortName evidence="10">GGGPS</shortName>
        <ecNumber evidence="10">2.5.1.41</ecNumber>
    </recommendedName>
    <alternativeName>
        <fullName evidence="10">(S)-3-O-geranylgeranylglyceryl phosphate synthase</fullName>
    </alternativeName>
    <alternativeName>
        <fullName evidence="10">Phosphoglycerol geranylgeranyltransferase</fullName>
    </alternativeName>
</protein>
<dbReference type="Gene3D" id="3.20.20.390">
    <property type="entry name" value="FMN-linked oxidoreductases"/>
    <property type="match status" value="1"/>
</dbReference>
<feature type="binding site" evidence="10">
    <location>
        <position position="64"/>
    </location>
    <ligand>
        <name>Mg(2+)</name>
        <dbReference type="ChEBI" id="CHEBI:18420"/>
    </ligand>
</feature>
<evidence type="ECO:0000313" key="15">
    <source>
        <dbReference type="Proteomes" id="UP000061362"/>
    </source>
</evidence>
<dbReference type="Proteomes" id="UP000062475">
    <property type="component" value="Chromosome"/>
</dbReference>
<sequence>MKKRLKIMRIKGKTAKYLQKLIDEGQPIHFSLIDPDKVKDIQSLSKVASSLFKAGTSAFLIGGTLGVSKEKLDSILSVLQDFSVPKIIFPSNINLISEKADAILFMSLLNSDDLYYVIGAQVSASIIVKTIGLEPIPTGYLIVGHGGTAAHIGRARVVPYDNPELAVAYALAAEYMGMEYLYLEAGSGAPDTVRPEMVKFVSKYSEINLIVGGGIRTPERAVELVKAGAKALVTGNVIETDIERAIKIIEAMQRVYRIE</sequence>
<keyword evidence="1 10" id="KW-0963">Cytoplasm</keyword>
<feature type="binding site" evidence="10">
    <location>
        <begin position="182"/>
        <end position="188"/>
    </location>
    <ligand>
        <name>sn-glycerol 1-phosphate</name>
        <dbReference type="ChEBI" id="CHEBI:57685"/>
    </ligand>
</feature>
<feature type="binding site" evidence="10">
    <location>
        <begin position="213"/>
        <end position="214"/>
    </location>
    <ligand>
        <name>sn-glycerol 1-phosphate</name>
        <dbReference type="ChEBI" id="CHEBI:57685"/>
    </ligand>
</feature>
<dbReference type="InterPro" id="IPR038597">
    <property type="entry name" value="GGGP/HepGP_synthase_sf"/>
</dbReference>
<comment type="catalytic activity">
    <reaction evidence="9 10">
        <text>sn-glycerol 1-phosphate + (2E,6E,10E)-geranylgeranyl diphosphate = sn-3-O-(geranylgeranyl)glycerol 1-phosphate + diphosphate</text>
        <dbReference type="Rhea" id="RHEA:23404"/>
        <dbReference type="ChEBI" id="CHEBI:33019"/>
        <dbReference type="ChEBI" id="CHEBI:57677"/>
        <dbReference type="ChEBI" id="CHEBI:57685"/>
        <dbReference type="ChEBI" id="CHEBI:58756"/>
        <dbReference type="EC" id="2.5.1.41"/>
    </reaction>
</comment>
<accession>A0A0K1SRI1</accession>
<dbReference type="UniPathway" id="UPA00940"/>
<dbReference type="EMBL" id="CP012173">
    <property type="protein sequence ID" value="AKV77427.1"/>
    <property type="molecule type" value="Genomic_DNA"/>
</dbReference>
<dbReference type="PATRIC" id="fig|43687.5.peg.2450"/>
<reference evidence="15 16" key="1">
    <citation type="journal article" date="2015" name="Genome Announc.">
        <title>Complete Genome Sequences of Evolved Arsenate-Resistant Metallosphaera sedula Strains.</title>
        <authorList>
            <person name="Ai C."/>
            <person name="McCarthy S."/>
            <person name="Schackwitz W."/>
            <person name="Martin J."/>
            <person name="Lipzen A."/>
            <person name="Blum P."/>
        </authorList>
    </citation>
    <scope>NUCLEOTIDE SEQUENCE [LARGE SCALE GENOMIC DNA]</scope>
    <source>
        <strain evidence="13 16">ARS120-1</strain>
        <strain evidence="14 15">ARS120-2</strain>
        <strain evidence="11 18">ARS50-1</strain>
        <strain evidence="12 17">ARS50-2</strain>
    </source>
</reference>
<dbReference type="InterPro" id="IPR039074">
    <property type="entry name" value="GGGP/HepGP_synthase_I"/>
</dbReference>
<feature type="binding site" evidence="10">
    <location>
        <position position="34"/>
    </location>
    <ligand>
        <name>Mg(2+)</name>
        <dbReference type="ChEBI" id="CHEBI:18420"/>
    </ligand>
</feature>
<dbReference type="EMBL" id="CP012172">
    <property type="protein sequence ID" value="AKV75191.1"/>
    <property type="molecule type" value="Genomic_DNA"/>
</dbReference>
<keyword evidence="5 10" id="KW-0460">Magnesium</keyword>
<gene>
    <name evidence="11" type="ORF">MsedA_2347</name>
    <name evidence="12" type="ORF">MsedB_2350</name>
    <name evidence="13" type="ORF">MsedC_2347</name>
    <name evidence="14" type="ORF">MsedD_2348</name>
</gene>
<evidence type="ECO:0000256" key="3">
    <source>
        <dbReference type="ARBA" id="ARBA00022679"/>
    </source>
</evidence>
<dbReference type="GO" id="GO:0047294">
    <property type="term" value="F:phosphoglycerol geranylgeranyltransferase activity"/>
    <property type="evidence" value="ECO:0007669"/>
    <property type="project" value="UniProtKB-UniRule"/>
</dbReference>
<dbReference type="Pfam" id="PF01884">
    <property type="entry name" value="PcrB"/>
    <property type="match status" value="1"/>
</dbReference>
<keyword evidence="8 10" id="KW-1208">Phospholipid metabolism</keyword>
<dbReference type="EC" id="2.5.1.41" evidence="10"/>
<dbReference type="Proteomes" id="UP000062398">
    <property type="component" value="Chromosome"/>
</dbReference>
<feature type="binding site" evidence="10">
    <location>
        <begin position="235"/>
        <end position="236"/>
    </location>
    <ligand>
        <name>sn-glycerol 1-phosphate</name>
        <dbReference type="ChEBI" id="CHEBI:57685"/>
    </ligand>
</feature>
<dbReference type="GO" id="GO:0000287">
    <property type="term" value="F:magnesium ion binding"/>
    <property type="evidence" value="ECO:0007669"/>
    <property type="project" value="UniProtKB-UniRule"/>
</dbReference>
<dbReference type="NCBIfam" id="TIGR01769">
    <property type="entry name" value="GGGP"/>
    <property type="match status" value="1"/>
</dbReference>
<name>A0A0K1SRI1_9CREN</name>
<keyword evidence="6 10" id="KW-0443">Lipid metabolism</keyword>